<dbReference type="RefSeq" id="WP_012500362.1">
    <property type="nucleotide sequence ID" value="NC_011026.1"/>
</dbReference>
<organism evidence="1 2">
    <name type="scientific">Chloroherpeton thalassium (strain ATCC 35110 / GB-78)</name>
    <dbReference type="NCBI Taxonomy" id="517418"/>
    <lineage>
        <taxon>Bacteria</taxon>
        <taxon>Pseudomonadati</taxon>
        <taxon>Chlorobiota</taxon>
        <taxon>Chlorobiia</taxon>
        <taxon>Chlorobiales</taxon>
        <taxon>Chloroherpetonaceae</taxon>
        <taxon>Chloroherpeton</taxon>
    </lineage>
</organism>
<dbReference type="AlphaFoldDB" id="B3QTT0"/>
<dbReference type="HOGENOM" id="CLU_1599794_0_0_10"/>
<dbReference type="KEGG" id="cts:Ctha_1821"/>
<dbReference type="eggNOG" id="ENOG5033X5K">
    <property type="taxonomic scope" value="Bacteria"/>
</dbReference>
<evidence type="ECO:0000313" key="2">
    <source>
        <dbReference type="Proteomes" id="UP000001208"/>
    </source>
</evidence>
<proteinExistence type="predicted"/>
<reference evidence="1 2" key="1">
    <citation type="submission" date="2008-06" db="EMBL/GenBank/DDBJ databases">
        <title>Complete sequence of Chloroherpeton thalassium ATCC 35110.</title>
        <authorList>
            <consortium name="US DOE Joint Genome Institute"/>
            <person name="Lucas S."/>
            <person name="Copeland A."/>
            <person name="Lapidus A."/>
            <person name="Glavina del Rio T."/>
            <person name="Dalin E."/>
            <person name="Tice H."/>
            <person name="Bruce D."/>
            <person name="Goodwin L."/>
            <person name="Pitluck S."/>
            <person name="Schmutz J."/>
            <person name="Larimer F."/>
            <person name="Land M."/>
            <person name="Hauser L."/>
            <person name="Kyrpides N."/>
            <person name="Mikhailova N."/>
            <person name="Liu Z."/>
            <person name="Li T."/>
            <person name="Zhao F."/>
            <person name="Overmann J."/>
            <person name="Bryant D.A."/>
            <person name="Richardson P."/>
        </authorList>
    </citation>
    <scope>NUCLEOTIDE SEQUENCE [LARGE SCALE GENOMIC DNA]</scope>
    <source>
        <strain evidence="2">ATCC 35110 / GB-78</strain>
    </source>
</reference>
<gene>
    <name evidence="1" type="ordered locus">Ctha_1821</name>
</gene>
<accession>B3QTT0</accession>
<keyword evidence="2" id="KW-1185">Reference proteome</keyword>
<dbReference type="EMBL" id="CP001100">
    <property type="protein sequence ID" value="ACF14278.1"/>
    <property type="molecule type" value="Genomic_DNA"/>
</dbReference>
<dbReference type="Proteomes" id="UP000001208">
    <property type="component" value="Chromosome"/>
</dbReference>
<name>B3QTT0_CHLT3</name>
<sequence length="166" mass="19539">MSATQQNSPRWERLVKVEEIETETYFIDAYCSPISSAELKENHLDEKPILYAFAVFDRENHYVLSYGLEIREAYRVNENDDDEPYIGYFLETFCPNSQFSCKNYKEVEPDFESVKNTIMAYILEYDAVNKMLAYDKELLSKQEKGLTQDSEQGFCESNHHNDKKVH</sequence>
<protein>
    <submittedName>
        <fullName evidence="1">Uncharacterized protein</fullName>
    </submittedName>
</protein>
<evidence type="ECO:0000313" key="1">
    <source>
        <dbReference type="EMBL" id="ACF14278.1"/>
    </source>
</evidence>